<evidence type="ECO:0000256" key="4">
    <source>
        <dbReference type="SAM" id="MobiDB-lite"/>
    </source>
</evidence>
<dbReference type="SUPFAM" id="SSF143865">
    <property type="entry name" value="CorA soluble domain-like"/>
    <property type="match status" value="1"/>
</dbReference>
<dbReference type="Proteomes" id="UP000630594">
    <property type="component" value="Unassembled WGS sequence"/>
</dbReference>
<dbReference type="InterPro" id="IPR002523">
    <property type="entry name" value="MgTranspt_CorA/ZnTranspt_ZntB"/>
</dbReference>
<protein>
    <submittedName>
        <fullName evidence="5">Uncharacterized protein</fullName>
    </submittedName>
</protein>
<evidence type="ECO:0000313" key="6">
    <source>
        <dbReference type="Proteomes" id="UP000630594"/>
    </source>
</evidence>
<keyword evidence="3" id="KW-1003">Cell membrane</keyword>
<comment type="subcellular location">
    <subcellularLocation>
        <location evidence="1">Cell membrane</location>
        <topology evidence="1">Multi-pass membrane protein</topology>
    </subcellularLocation>
</comment>
<dbReference type="PANTHER" id="PTHR46494:SF1">
    <property type="entry name" value="CORA FAMILY METAL ION TRANSPORTER (EUROFUNG)"/>
    <property type="match status" value="1"/>
</dbReference>
<feature type="region of interest" description="Disordered" evidence="4">
    <location>
        <begin position="116"/>
        <end position="149"/>
    </location>
</feature>
<dbReference type="Gene3D" id="1.20.58.340">
    <property type="entry name" value="Magnesium transport protein CorA, transmembrane region"/>
    <property type="match status" value="1"/>
</dbReference>
<evidence type="ECO:0000256" key="1">
    <source>
        <dbReference type="ARBA" id="ARBA00004651"/>
    </source>
</evidence>
<sequence>MDEYEPVVLGLENDIDEIDDQVFDGDPTVSRRIYELTREVIEFQRATKPLLAILGGLSEGFEKYGVDGELQRHLRDVNDHTIRVVERVDGFRALLQNILTVNATLVAQRQNEETQRLTETSLNQGRRSRGSPLRRRSSSRRRWWGRSTG</sequence>
<evidence type="ECO:0000256" key="3">
    <source>
        <dbReference type="ARBA" id="ARBA00022475"/>
    </source>
</evidence>
<dbReference type="PANTHER" id="PTHR46494">
    <property type="entry name" value="CORA FAMILY METAL ION TRANSPORTER (EUROFUNG)"/>
    <property type="match status" value="1"/>
</dbReference>
<keyword evidence="6" id="KW-1185">Reference proteome</keyword>
<feature type="compositionally biased region" description="Basic residues" evidence="4">
    <location>
        <begin position="126"/>
        <end position="149"/>
    </location>
</feature>
<evidence type="ECO:0000313" key="5">
    <source>
        <dbReference type="EMBL" id="GGD26973.1"/>
    </source>
</evidence>
<proteinExistence type="predicted"/>
<gene>
    <name evidence="5" type="ORF">GCM10007231_28000</name>
</gene>
<accession>A0ABQ1QGJ2</accession>
<keyword evidence="2" id="KW-0813">Transport</keyword>
<keyword evidence="3" id="KW-0472">Membrane</keyword>
<evidence type="ECO:0000256" key="2">
    <source>
        <dbReference type="ARBA" id="ARBA00022448"/>
    </source>
</evidence>
<dbReference type="EMBL" id="BMCK01000004">
    <property type="protein sequence ID" value="GGD26973.1"/>
    <property type="molecule type" value="Genomic_DNA"/>
</dbReference>
<comment type="caution">
    <text evidence="5">The sequence shown here is derived from an EMBL/GenBank/DDBJ whole genome shotgun (WGS) entry which is preliminary data.</text>
</comment>
<reference evidence="6" key="1">
    <citation type="journal article" date="2019" name="Int. J. Syst. Evol. Microbiol.">
        <title>The Global Catalogue of Microorganisms (GCM) 10K type strain sequencing project: providing services to taxonomists for standard genome sequencing and annotation.</title>
        <authorList>
            <consortium name="The Broad Institute Genomics Platform"/>
            <consortium name="The Broad Institute Genome Sequencing Center for Infectious Disease"/>
            <person name="Wu L."/>
            <person name="Ma J."/>
        </authorList>
    </citation>
    <scope>NUCLEOTIDE SEQUENCE [LARGE SCALE GENOMIC DNA]</scope>
    <source>
        <strain evidence="6">CCM 7403</strain>
    </source>
</reference>
<dbReference type="InterPro" id="IPR045861">
    <property type="entry name" value="CorA_cytoplasmic_dom"/>
</dbReference>
<dbReference type="Pfam" id="PF01544">
    <property type="entry name" value="CorA"/>
    <property type="match status" value="1"/>
</dbReference>
<name>A0ABQ1QGJ2_9ACTN</name>
<organism evidence="5 6">
    <name type="scientific">Nocardioides daphniae</name>
    <dbReference type="NCBI Taxonomy" id="402297"/>
    <lineage>
        <taxon>Bacteria</taxon>
        <taxon>Bacillati</taxon>
        <taxon>Actinomycetota</taxon>
        <taxon>Actinomycetes</taxon>
        <taxon>Propionibacteriales</taxon>
        <taxon>Nocardioidaceae</taxon>
        <taxon>Nocardioides</taxon>
    </lineage>
</organism>